<evidence type="ECO:0000313" key="13">
    <source>
        <dbReference type="EMBL" id="KAL1889118.1"/>
    </source>
</evidence>
<evidence type="ECO:0000256" key="1">
    <source>
        <dbReference type="ARBA" id="ARBA00004609"/>
    </source>
</evidence>
<proteinExistence type="inferred from homology"/>
<dbReference type="Pfam" id="PF07983">
    <property type="entry name" value="X8"/>
    <property type="match status" value="1"/>
</dbReference>
<dbReference type="PANTHER" id="PTHR31468">
    <property type="entry name" value="1,3-BETA-GLUCANOSYLTRANSFERASE GAS1"/>
    <property type="match status" value="1"/>
</dbReference>
<dbReference type="PANTHER" id="PTHR31468:SF2">
    <property type="entry name" value="1,3-BETA-GLUCANOSYLTRANSFERASE GAS1"/>
    <property type="match status" value="1"/>
</dbReference>
<evidence type="ECO:0000256" key="10">
    <source>
        <dbReference type="SAM" id="MobiDB-lite"/>
    </source>
</evidence>
<sequence>MQMSLKSALAAGLVLAGEAMALDRITVKGSKFFFQNGTQFFMKGIAYQQEVGAAGSSSNSTNYIDPLANEEACKRDVPLMAKAGTNSIRTYAIDPTANHDACMKLLSDAGIYVISDLSEPKLSINREDPLWDTALASRYYAVIDELAKYDNVIGFFAGNEVTNDETNTPASAFVKAAVRDTKAHIKEKAYENLYVGYAANDDPKVRIDIAHYFNCGDVEDAIDFWGYNIYSWCGKSTLQESGYDKQIEFFQNYSVPIFFAEYGCNEVGGADGRIWEETTALYEKEMTDVFSGGIVYMYFQEANDYGLVELDGDEVTVMENFDKLGEAVNNANPTGVSFDSYSPSNKPQQCPGLSSHWRVAEQLPPTPDNSTCDCMEASISCGPVSSLDEESFGDIFSFVCSESPESCIGINANATTGIYGAYSMCSAKQKIAHVLDSYYAAQNQASDACDFEGQAEVKKPSTVSSDCKSRLDAAKTVNEAAAKSSPASISNSGSSSGSSTGSGSSSTGSPTSAATQVLVGAFVAIAAGLGSMAVLL</sequence>
<evidence type="ECO:0000313" key="14">
    <source>
        <dbReference type="Proteomes" id="UP001583280"/>
    </source>
</evidence>
<name>A0ABR3YLA3_9PEZI</name>
<dbReference type="Gene3D" id="3.20.20.80">
    <property type="entry name" value="Glycosidases"/>
    <property type="match status" value="1"/>
</dbReference>
<keyword evidence="5 9" id="KW-0472">Membrane</keyword>
<feature type="domain" description="X8" evidence="12">
    <location>
        <begin position="379"/>
        <end position="469"/>
    </location>
</feature>
<keyword evidence="9" id="KW-0808">Transferase</keyword>
<feature type="region of interest" description="Disordered" evidence="10">
    <location>
        <begin position="482"/>
        <end position="510"/>
    </location>
</feature>
<evidence type="ECO:0000256" key="5">
    <source>
        <dbReference type="ARBA" id="ARBA00023136"/>
    </source>
</evidence>
<gene>
    <name evidence="13" type="ORF">Cpir12675_005900</name>
</gene>
<evidence type="ECO:0000256" key="11">
    <source>
        <dbReference type="SAM" id="Phobius"/>
    </source>
</evidence>
<dbReference type="InterPro" id="IPR017853">
    <property type="entry name" value="GH"/>
</dbReference>
<protein>
    <recommendedName>
        <fullName evidence="9">1,3-beta-glucanosyltransferase</fullName>
        <ecNumber evidence="9">2.4.1.-</ecNumber>
    </recommendedName>
</protein>
<evidence type="ECO:0000256" key="9">
    <source>
        <dbReference type="RuleBase" id="RU361209"/>
    </source>
</evidence>
<evidence type="ECO:0000259" key="12">
    <source>
        <dbReference type="SMART" id="SM00768"/>
    </source>
</evidence>
<keyword evidence="11" id="KW-1133">Transmembrane helix</keyword>
<feature type="transmembrane region" description="Helical" evidence="11">
    <location>
        <begin position="513"/>
        <end position="535"/>
    </location>
</feature>
<organism evidence="13 14">
    <name type="scientific">Ceratocystis pirilliformis</name>
    <dbReference type="NCBI Taxonomy" id="259994"/>
    <lineage>
        <taxon>Eukaryota</taxon>
        <taxon>Fungi</taxon>
        <taxon>Dikarya</taxon>
        <taxon>Ascomycota</taxon>
        <taxon>Pezizomycotina</taxon>
        <taxon>Sordariomycetes</taxon>
        <taxon>Hypocreomycetidae</taxon>
        <taxon>Microascales</taxon>
        <taxon>Ceratocystidaceae</taxon>
        <taxon>Ceratocystis</taxon>
    </lineage>
</organism>
<comment type="caution">
    <text evidence="13">The sequence shown here is derived from an EMBL/GenBank/DDBJ whole genome shotgun (WGS) entry which is preliminary data.</text>
</comment>
<keyword evidence="8 9" id="KW-0449">Lipoprotein</keyword>
<comment type="function">
    <text evidence="9">Splits internally a 1,3-beta-glucan molecule and transfers the newly generated reducing end (the donor) to the non-reducing end of another 1,3-beta-glucan molecule (the acceptor) forming a 1,3-beta linkage, resulting in the elongation of 1,3-beta-glucan chains in the cell wall.</text>
</comment>
<dbReference type="EMBL" id="JAWDJO010000229">
    <property type="protein sequence ID" value="KAL1889118.1"/>
    <property type="molecule type" value="Genomic_DNA"/>
</dbReference>
<feature type="chain" id="PRO_5044966818" description="1,3-beta-glucanosyltransferase" evidence="9">
    <location>
        <begin position="22"/>
        <end position="536"/>
    </location>
</feature>
<dbReference type="Proteomes" id="UP001583280">
    <property type="component" value="Unassembled WGS sequence"/>
</dbReference>
<keyword evidence="6" id="KW-1015">Disulfide bond</keyword>
<dbReference type="Pfam" id="PF03198">
    <property type="entry name" value="Glyco_hydro_72"/>
    <property type="match status" value="1"/>
</dbReference>
<keyword evidence="11" id="KW-0812">Transmembrane</keyword>
<evidence type="ECO:0000256" key="8">
    <source>
        <dbReference type="ARBA" id="ARBA00023288"/>
    </source>
</evidence>
<keyword evidence="14" id="KW-1185">Reference proteome</keyword>
<keyword evidence="4 9" id="KW-0732">Signal</keyword>
<dbReference type="SMART" id="SM00768">
    <property type="entry name" value="X8"/>
    <property type="match status" value="1"/>
</dbReference>
<keyword evidence="3 9" id="KW-0336">GPI-anchor</keyword>
<dbReference type="InterPro" id="IPR004886">
    <property type="entry name" value="Glucanosyltransferase"/>
</dbReference>
<evidence type="ECO:0000256" key="7">
    <source>
        <dbReference type="ARBA" id="ARBA00023180"/>
    </source>
</evidence>
<accession>A0ABR3YLA3</accession>
<evidence type="ECO:0000256" key="4">
    <source>
        <dbReference type="ARBA" id="ARBA00022729"/>
    </source>
</evidence>
<comment type="subcellular location">
    <subcellularLocation>
        <location evidence="1 9">Cell membrane</location>
        <topology evidence="1 9">Lipid-anchor</topology>
        <topology evidence="1 9">GPI-anchor</topology>
    </subcellularLocation>
</comment>
<evidence type="ECO:0000256" key="2">
    <source>
        <dbReference type="ARBA" id="ARBA00007528"/>
    </source>
</evidence>
<evidence type="ECO:0000256" key="6">
    <source>
        <dbReference type="ARBA" id="ARBA00023157"/>
    </source>
</evidence>
<dbReference type="InterPro" id="IPR012946">
    <property type="entry name" value="X8"/>
</dbReference>
<dbReference type="SUPFAM" id="SSF51445">
    <property type="entry name" value="(Trans)glycosidases"/>
    <property type="match status" value="1"/>
</dbReference>
<dbReference type="Gene3D" id="1.20.58.1040">
    <property type="match status" value="1"/>
</dbReference>
<comment type="similarity">
    <text evidence="2 9">Belongs to the glycosyl hydrolase 72 family.</text>
</comment>
<reference evidence="13 14" key="1">
    <citation type="journal article" date="2024" name="IMA Fungus">
        <title>IMA Genome - F19 : A genome assembly and annotation guide to empower mycologists, including annotated draft genome sequences of Ceratocystis pirilliformis, Diaporthe australafricana, Fusarium ophioides, Paecilomyces lecythidis, and Sporothrix stenoceras.</title>
        <authorList>
            <person name="Aylward J."/>
            <person name="Wilson A.M."/>
            <person name="Visagie C.M."/>
            <person name="Spraker J."/>
            <person name="Barnes I."/>
            <person name="Buitendag C."/>
            <person name="Ceriani C."/>
            <person name="Del Mar Angel L."/>
            <person name="du Plessis D."/>
            <person name="Fuchs T."/>
            <person name="Gasser K."/>
            <person name="Kramer D."/>
            <person name="Li W."/>
            <person name="Munsamy K."/>
            <person name="Piso A."/>
            <person name="Price J.L."/>
            <person name="Sonnekus B."/>
            <person name="Thomas C."/>
            <person name="van der Nest A."/>
            <person name="van Dijk A."/>
            <person name="van Heerden A."/>
            <person name="van Vuuren N."/>
            <person name="Yilmaz N."/>
            <person name="Duong T.A."/>
            <person name="van der Merwe N.A."/>
            <person name="Wingfield M.J."/>
            <person name="Wingfield B.D."/>
        </authorList>
    </citation>
    <scope>NUCLEOTIDE SEQUENCE [LARGE SCALE GENOMIC DNA]</scope>
    <source>
        <strain evidence="13 14">CMW 12675</strain>
    </source>
</reference>
<dbReference type="EC" id="2.4.1.-" evidence="9"/>
<evidence type="ECO:0000256" key="3">
    <source>
        <dbReference type="ARBA" id="ARBA00022622"/>
    </source>
</evidence>
<keyword evidence="7" id="KW-0325">Glycoprotein</keyword>
<feature type="signal peptide" evidence="9">
    <location>
        <begin position="1"/>
        <end position="21"/>
    </location>
</feature>